<organism evidence="1 2">
    <name type="scientific">Paenibacillus lautus</name>
    <name type="common">Bacillus lautus</name>
    <dbReference type="NCBI Taxonomy" id="1401"/>
    <lineage>
        <taxon>Bacteria</taxon>
        <taxon>Bacillati</taxon>
        <taxon>Bacillota</taxon>
        <taxon>Bacilli</taxon>
        <taxon>Bacillales</taxon>
        <taxon>Paenibacillaceae</taxon>
        <taxon>Paenibacillus</taxon>
    </lineage>
</organism>
<dbReference type="RefSeq" id="WP_076323326.1">
    <property type="nucleotide sequence ID" value="NZ_MRTF01000005.1"/>
</dbReference>
<evidence type="ECO:0000313" key="1">
    <source>
        <dbReference type="EMBL" id="OME92065.1"/>
    </source>
</evidence>
<proteinExistence type="predicted"/>
<reference evidence="1 2" key="1">
    <citation type="submission" date="2016-11" db="EMBL/GenBank/DDBJ databases">
        <title>Paenibacillus species isolates.</title>
        <authorList>
            <person name="Beno S.M."/>
        </authorList>
    </citation>
    <scope>NUCLEOTIDE SEQUENCE [LARGE SCALE GENOMIC DNA]</scope>
    <source>
        <strain evidence="1 2">FSL F4-0100</strain>
    </source>
</reference>
<gene>
    <name evidence="1" type="ORF">BK123_15645</name>
</gene>
<sequence length="225" mass="26091">MQRCLFRGEGIEEDALTLLRGESVSQEIHAAMERERVARLSLFTDGSRLFLYYECLGEKVLPKSLLPRAEAWLAVWPGGDPGRRWASMADVFHYQAPVSEQHWVRTNDHSVPYGRIARLKPEEVSSYVYYHYQYQEERPGDGDKFGIIGMHENLLFFYSELPATLEPAPYEGKLKTTLRPDDWAAVMEPHFMKWEGAPDSQEIWRELKLVLEARSFIERQGTNHA</sequence>
<name>A0A1R1B0K9_PAELA</name>
<evidence type="ECO:0000313" key="2">
    <source>
        <dbReference type="Proteomes" id="UP000187074"/>
    </source>
</evidence>
<dbReference type="EMBL" id="MRTF01000005">
    <property type="protein sequence ID" value="OME92065.1"/>
    <property type="molecule type" value="Genomic_DNA"/>
</dbReference>
<dbReference type="STRING" id="1401.BK123_15645"/>
<protein>
    <submittedName>
        <fullName evidence="1">Uncharacterized protein</fullName>
    </submittedName>
</protein>
<dbReference type="Proteomes" id="UP000187074">
    <property type="component" value="Unassembled WGS sequence"/>
</dbReference>
<dbReference type="OrthoDB" id="3229063at2"/>
<dbReference type="AlphaFoldDB" id="A0A1R1B0K9"/>
<accession>A0A1R1B0K9</accession>
<comment type="caution">
    <text evidence="1">The sequence shown here is derived from an EMBL/GenBank/DDBJ whole genome shotgun (WGS) entry which is preliminary data.</text>
</comment>